<dbReference type="GO" id="GO:0000287">
    <property type="term" value="F:magnesium ion binding"/>
    <property type="evidence" value="ECO:0007669"/>
    <property type="project" value="InterPro"/>
</dbReference>
<name>A0A1I2MUH7_9FIRM</name>
<evidence type="ECO:0000256" key="3">
    <source>
        <dbReference type="ARBA" id="ARBA00012953"/>
    </source>
</evidence>
<evidence type="ECO:0000256" key="4">
    <source>
        <dbReference type="ARBA" id="ARBA00021948"/>
    </source>
</evidence>
<dbReference type="AlphaFoldDB" id="A0A1I2MUH7"/>
<proteinExistence type="inferred from homology"/>
<comment type="catalytic activity">
    <reaction evidence="7">
        <text>(2R)-O-phospho-3-sulfolactate + H2O = (2R)-3-sulfolactate + phosphate</text>
        <dbReference type="Rhea" id="RHEA:23416"/>
        <dbReference type="ChEBI" id="CHEBI:15377"/>
        <dbReference type="ChEBI" id="CHEBI:15597"/>
        <dbReference type="ChEBI" id="CHEBI:43474"/>
        <dbReference type="ChEBI" id="CHEBI:58738"/>
        <dbReference type="EC" id="3.1.3.71"/>
    </reaction>
</comment>
<dbReference type="RefSeq" id="WP_092467761.1">
    <property type="nucleotide sequence ID" value="NZ_FOOX01000001.1"/>
</dbReference>
<keyword evidence="6" id="KW-0460">Magnesium</keyword>
<evidence type="ECO:0000256" key="5">
    <source>
        <dbReference type="ARBA" id="ARBA00022801"/>
    </source>
</evidence>
<dbReference type="Gene3D" id="3.90.1560.10">
    <property type="entry name" value="ComB-like"/>
    <property type="match status" value="1"/>
</dbReference>
<dbReference type="STRING" id="341036.SAMN05660649_00169"/>
<dbReference type="InterPro" id="IPR005238">
    <property type="entry name" value="ComB-like"/>
</dbReference>
<dbReference type="Proteomes" id="UP000199337">
    <property type="component" value="Unassembled WGS sequence"/>
</dbReference>
<evidence type="ECO:0000256" key="7">
    <source>
        <dbReference type="ARBA" id="ARBA00033711"/>
    </source>
</evidence>
<dbReference type="EC" id="3.1.3.71" evidence="3"/>
<dbReference type="PANTHER" id="PTHR37311">
    <property type="entry name" value="2-PHOSPHOSULFOLACTATE PHOSPHATASE-RELATED"/>
    <property type="match status" value="1"/>
</dbReference>
<evidence type="ECO:0000256" key="1">
    <source>
        <dbReference type="ARBA" id="ARBA00001946"/>
    </source>
</evidence>
<dbReference type="SUPFAM" id="SSF142823">
    <property type="entry name" value="ComB-like"/>
    <property type="match status" value="1"/>
</dbReference>
<reference evidence="9" key="1">
    <citation type="submission" date="2016-10" db="EMBL/GenBank/DDBJ databases">
        <authorList>
            <person name="Varghese N."/>
            <person name="Submissions S."/>
        </authorList>
    </citation>
    <scope>NUCLEOTIDE SEQUENCE [LARGE SCALE GENOMIC DNA]</scope>
    <source>
        <strain evidence="9">DSM 17038</strain>
    </source>
</reference>
<evidence type="ECO:0000313" key="9">
    <source>
        <dbReference type="Proteomes" id="UP000199337"/>
    </source>
</evidence>
<gene>
    <name evidence="8" type="ORF">SAMN05660649_00169</name>
</gene>
<protein>
    <recommendedName>
        <fullName evidence="4">Probable 2-phosphosulfolactate phosphatase</fullName>
        <ecNumber evidence="3">3.1.3.71</ecNumber>
    </recommendedName>
</protein>
<dbReference type="GO" id="GO:0050545">
    <property type="term" value="F:sulfopyruvate decarboxylase activity"/>
    <property type="evidence" value="ECO:0007669"/>
    <property type="project" value="TreeGrafter"/>
</dbReference>
<dbReference type="GO" id="GO:0050532">
    <property type="term" value="F:2-phosphosulfolactate phosphatase activity"/>
    <property type="evidence" value="ECO:0007669"/>
    <property type="project" value="UniProtKB-EC"/>
</dbReference>
<dbReference type="EMBL" id="FOOX01000001">
    <property type="protein sequence ID" value="SFF95194.1"/>
    <property type="molecule type" value="Genomic_DNA"/>
</dbReference>
<evidence type="ECO:0000256" key="2">
    <source>
        <dbReference type="ARBA" id="ARBA00009997"/>
    </source>
</evidence>
<keyword evidence="9" id="KW-1185">Reference proteome</keyword>
<dbReference type="InterPro" id="IPR036702">
    <property type="entry name" value="ComB-like_sf"/>
</dbReference>
<sequence length="238" mass="25275">MLVNLVPVAVEANPGEIEGFAAIVFDVLRATSTITTALAAGYQKVYPVVEAEEAIEFARRIEAALAGERGGEKIPEFPHGNSPLEFWPGNNRDNDSLVLTTSNGTKAIRIASTHAAKTFIGSLLNAGAVARAALQTGWDICLVCAGTEGKFSLEDLLGAGFVLLELIGIADSLPQMDDLSVAACNLASYYINAPLKGLDEGRHGKKLIGLGRDMDLEWCAQLNRFEIAPAVNNGYVCL</sequence>
<keyword evidence="5" id="KW-0378">Hydrolase</keyword>
<dbReference type="Pfam" id="PF04029">
    <property type="entry name" value="2-ph_phosp"/>
    <property type="match status" value="1"/>
</dbReference>
<comment type="similarity">
    <text evidence="2">Belongs to the ComB family.</text>
</comment>
<evidence type="ECO:0000256" key="6">
    <source>
        <dbReference type="ARBA" id="ARBA00022842"/>
    </source>
</evidence>
<dbReference type="PANTHER" id="PTHR37311:SF1">
    <property type="entry name" value="2-PHOSPHOSULFOLACTATE PHOSPHATASE-RELATED"/>
    <property type="match status" value="1"/>
</dbReference>
<dbReference type="OrthoDB" id="4913at2"/>
<comment type="cofactor">
    <cofactor evidence="1">
        <name>Mg(2+)</name>
        <dbReference type="ChEBI" id="CHEBI:18420"/>
    </cofactor>
</comment>
<organism evidence="8 9">
    <name type="scientific">Desulfotruncus arcticus DSM 17038</name>
    <dbReference type="NCBI Taxonomy" id="1121424"/>
    <lineage>
        <taxon>Bacteria</taxon>
        <taxon>Bacillati</taxon>
        <taxon>Bacillota</taxon>
        <taxon>Clostridia</taxon>
        <taxon>Eubacteriales</taxon>
        <taxon>Desulfallaceae</taxon>
        <taxon>Desulfotruncus</taxon>
    </lineage>
</organism>
<accession>A0A1I2MUH7</accession>
<evidence type="ECO:0000313" key="8">
    <source>
        <dbReference type="EMBL" id="SFF95194.1"/>
    </source>
</evidence>